<dbReference type="RefSeq" id="WP_049745252.1">
    <property type="nucleotide sequence ID" value="NZ_CP012150.1"/>
</dbReference>
<feature type="signal peptide" evidence="2">
    <location>
        <begin position="1"/>
        <end position="32"/>
    </location>
</feature>
<sequence>MPTLLSARRALIAAAFAAAAITPVAMPFHAAAAECPGGEEGDLYTGTCTPVLVPRSPAPVTAPAANLCPPGVTGAQCRPSTGDEAGPVLPQMPGQIEQTGPEEELQDVSTPDY</sequence>
<evidence type="ECO:0008006" key="5">
    <source>
        <dbReference type="Google" id="ProtNLM"/>
    </source>
</evidence>
<dbReference type="STRING" id="134601.AFA91_14050"/>
<dbReference type="EMBL" id="CP012150">
    <property type="protein sequence ID" value="AKS32816.1"/>
    <property type="molecule type" value="Genomic_DNA"/>
</dbReference>
<reference evidence="3 4" key="1">
    <citation type="submission" date="2015-07" db="EMBL/GenBank/DDBJ databases">
        <title>Complete genome sequence of Mycobacterium goodii X7B, a facultative thermophilic biodesulfurizing bacterium.</title>
        <authorList>
            <person name="Yu B."/>
            <person name="Li F."/>
            <person name="Xu P."/>
        </authorList>
    </citation>
    <scope>NUCLEOTIDE SEQUENCE [LARGE SCALE GENOMIC DNA]</scope>
    <source>
        <strain evidence="3 4">X7B</strain>
    </source>
</reference>
<dbReference type="AlphaFoldDB" id="A0A0K0X5Y2"/>
<evidence type="ECO:0000313" key="4">
    <source>
        <dbReference type="Proteomes" id="UP000062255"/>
    </source>
</evidence>
<dbReference type="PATRIC" id="fig|134601.6.peg.2913"/>
<protein>
    <recommendedName>
        <fullName evidence="5">Intersectin-EH binding protein Ibp1</fullName>
    </recommendedName>
</protein>
<evidence type="ECO:0000256" key="1">
    <source>
        <dbReference type="SAM" id="MobiDB-lite"/>
    </source>
</evidence>
<accession>A0A0K0X5Y2</accession>
<keyword evidence="2" id="KW-0732">Signal</keyword>
<dbReference type="OrthoDB" id="4629396at2"/>
<name>A0A0K0X5Y2_MYCGD</name>
<organism evidence="3 4">
    <name type="scientific">Mycolicibacterium goodii</name>
    <name type="common">Mycobacterium goodii</name>
    <dbReference type="NCBI Taxonomy" id="134601"/>
    <lineage>
        <taxon>Bacteria</taxon>
        <taxon>Bacillati</taxon>
        <taxon>Actinomycetota</taxon>
        <taxon>Actinomycetes</taxon>
        <taxon>Mycobacteriales</taxon>
        <taxon>Mycobacteriaceae</taxon>
        <taxon>Mycolicibacterium</taxon>
    </lineage>
</organism>
<proteinExistence type="predicted"/>
<evidence type="ECO:0000256" key="2">
    <source>
        <dbReference type="SAM" id="SignalP"/>
    </source>
</evidence>
<gene>
    <name evidence="3" type="ORF">AFA91_14050</name>
</gene>
<evidence type="ECO:0000313" key="3">
    <source>
        <dbReference type="EMBL" id="AKS32816.1"/>
    </source>
</evidence>
<feature type="chain" id="PRO_5005453932" description="Intersectin-EH binding protein Ibp1" evidence="2">
    <location>
        <begin position="33"/>
        <end position="113"/>
    </location>
</feature>
<dbReference type="KEGG" id="mgo:AFA91_14050"/>
<dbReference type="Proteomes" id="UP000062255">
    <property type="component" value="Chromosome"/>
</dbReference>
<feature type="region of interest" description="Disordered" evidence="1">
    <location>
        <begin position="75"/>
        <end position="113"/>
    </location>
</feature>